<evidence type="ECO:0000256" key="2">
    <source>
        <dbReference type="ARBA" id="ARBA00022692"/>
    </source>
</evidence>
<reference evidence="7" key="2">
    <citation type="submission" date="2020-09" db="EMBL/GenBank/DDBJ databases">
        <authorList>
            <person name="Sun Q."/>
            <person name="Zhou Y."/>
        </authorList>
    </citation>
    <scope>NUCLEOTIDE SEQUENCE</scope>
    <source>
        <strain evidence="7">CGMCC 1.12924</strain>
    </source>
</reference>
<keyword evidence="4 5" id="KW-0472">Membrane</keyword>
<feature type="transmembrane region" description="Helical" evidence="5">
    <location>
        <begin position="149"/>
        <end position="169"/>
    </location>
</feature>
<feature type="domain" description="Methylamine utilisation protein MauE" evidence="6">
    <location>
        <begin position="1"/>
        <end position="135"/>
    </location>
</feature>
<evidence type="ECO:0000256" key="4">
    <source>
        <dbReference type="ARBA" id="ARBA00023136"/>
    </source>
</evidence>
<dbReference type="NCBIfam" id="NF045576">
    <property type="entry name" value="BT_3928_fam"/>
    <property type="match status" value="1"/>
</dbReference>
<comment type="subcellular location">
    <subcellularLocation>
        <location evidence="1">Membrane</location>
        <topology evidence="1">Multi-pass membrane protein</topology>
    </subcellularLocation>
</comment>
<feature type="transmembrane region" description="Helical" evidence="5">
    <location>
        <begin position="120"/>
        <end position="137"/>
    </location>
</feature>
<evidence type="ECO:0000259" key="6">
    <source>
        <dbReference type="Pfam" id="PF07291"/>
    </source>
</evidence>
<protein>
    <recommendedName>
        <fullName evidence="6">Methylamine utilisation protein MauE domain-containing protein</fullName>
    </recommendedName>
</protein>
<feature type="transmembrane region" description="Helical" evidence="5">
    <location>
        <begin position="78"/>
        <end position="100"/>
    </location>
</feature>
<dbReference type="RefSeq" id="WP_188442861.1">
    <property type="nucleotide sequence ID" value="NZ_BMGK01000011.1"/>
</dbReference>
<gene>
    <name evidence="7" type="ORF">GCM10011312_23950</name>
</gene>
<accession>A0A8J2VBZ3</accession>
<comment type="caution">
    <text evidence="7">The sequence shown here is derived from an EMBL/GenBank/DDBJ whole genome shotgun (WGS) entry which is preliminary data.</text>
</comment>
<evidence type="ECO:0000256" key="5">
    <source>
        <dbReference type="SAM" id="Phobius"/>
    </source>
</evidence>
<proteinExistence type="predicted"/>
<evidence type="ECO:0000313" key="8">
    <source>
        <dbReference type="Proteomes" id="UP000652231"/>
    </source>
</evidence>
<evidence type="ECO:0000256" key="3">
    <source>
        <dbReference type="ARBA" id="ARBA00022989"/>
    </source>
</evidence>
<dbReference type="Pfam" id="PF07291">
    <property type="entry name" value="MauE"/>
    <property type="match status" value="1"/>
</dbReference>
<evidence type="ECO:0000256" key="1">
    <source>
        <dbReference type="ARBA" id="ARBA00004141"/>
    </source>
</evidence>
<keyword evidence="8" id="KW-1185">Reference proteome</keyword>
<organism evidence="7 8">
    <name type="scientific">Planktosalinus lacus</name>
    <dbReference type="NCBI Taxonomy" id="1526573"/>
    <lineage>
        <taxon>Bacteria</taxon>
        <taxon>Pseudomonadati</taxon>
        <taxon>Bacteroidota</taxon>
        <taxon>Flavobacteriia</taxon>
        <taxon>Flavobacteriales</taxon>
        <taxon>Flavobacteriaceae</taxon>
        <taxon>Planktosalinus</taxon>
    </lineage>
</organism>
<dbReference type="InterPro" id="IPR009908">
    <property type="entry name" value="Methylamine_util_MauE"/>
</dbReference>
<dbReference type="GO" id="GO:0030416">
    <property type="term" value="P:methylamine metabolic process"/>
    <property type="evidence" value="ECO:0007669"/>
    <property type="project" value="InterPro"/>
</dbReference>
<evidence type="ECO:0000313" key="7">
    <source>
        <dbReference type="EMBL" id="GGD99684.1"/>
    </source>
</evidence>
<dbReference type="GO" id="GO:0016020">
    <property type="term" value="C:membrane"/>
    <property type="evidence" value="ECO:0007669"/>
    <property type="project" value="UniProtKB-SubCell"/>
</dbReference>
<feature type="transmembrane region" description="Helical" evidence="5">
    <location>
        <begin position="47"/>
        <end position="71"/>
    </location>
</feature>
<keyword evidence="3 5" id="KW-1133">Transmembrane helix</keyword>
<dbReference type="AlphaFoldDB" id="A0A8J2VBZ3"/>
<keyword evidence="2 5" id="KW-0812">Transmembrane</keyword>
<sequence length="364" mass="41390">MKALVLISRILVGGLFIFSGLIKLNDPMGFAFKLEDYFAPDVLNLEFLVPYALTLAVLIVIFEVLVGVMVIIGFARKFTVWSLLLMIIFFTFLTFYSAYFNKVTDCGCFGDAIPLTPWESFIKDIILLVFIVILFVGQKYISPLFAKASLKYIILATLLFCVIIVYQVLNHLPYIDFRAYKVDSNIQESMTIPPDAPKAIYEYRWKFDLNGTDKIVTTNGSYPSVDGEFIDVETELVQEGYLPPILDFTIETDEEEVTDKILSIENLIMVVVYNVERSNEDGFENIKKITDEARDKGYTVVGLSASIGETIDRLKAEHNLNFDFYFCDQTVLKTIVRSNPGILELNSGTIKQKLHWKDALDLKL</sequence>
<dbReference type="Proteomes" id="UP000652231">
    <property type="component" value="Unassembled WGS sequence"/>
</dbReference>
<name>A0A8J2VBZ3_9FLAO</name>
<reference evidence="7" key="1">
    <citation type="journal article" date="2014" name="Int. J. Syst. Evol. Microbiol.">
        <title>Complete genome sequence of Corynebacterium casei LMG S-19264T (=DSM 44701T), isolated from a smear-ripened cheese.</title>
        <authorList>
            <consortium name="US DOE Joint Genome Institute (JGI-PGF)"/>
            <person name="Walter F."/>
            <person name="Albersmeier A."/>
            <person name="Kalinowski J."/>
            <person name="Ruckert C."/>
        </authorList>
    </citation>
    <scope>NUCLEOTIDE SEQUENCE</scope>
    <source>
        <strain evidence="7">CGMCC 1.12924</strain>
    </source>
</reference>
<dbReference type="EMBL" id="BMGK01000011">
    <property type="protein sequence ID" value="GGD99684.1"/>
    <property type="molecule type" value="Genomic_DNA"/>
</dbReference>